<dbReference type="Gene3D" id="3.40.50.150">
    <property type="entry name" value="Vaccinia Virus protein VP39"/>
    <property type="match status" value="1"/>
</dbReference>
<organism evidence="1 2">
    <name type="scientific">Bradyrhizobium guangzhouense</name>
    <dbReference type="NCBI Taxonomy" id="1325095"/>
    <lineage>
        <taxon>Bacteria</taxon>
        <taxon>Pseudomonadati</taxon>
        <taxon>Pseudomonadota</taxon>
        <taxon>Alphaproteobacteria</taxon>
        <taxon>Hyphomicrobiales</taxon>
        <taxon>Nitrobacteraceae</taxon>
        <taxon>Bradyrhizobium</taxon>
    </lineage>
</organism>
<dbReference type="Proteomes" id="UP000288972">
    <property type="component" value="Chromosome"/>
</dbReference>
<gene>
    <name evidence="1" type="ORF">XH91_27635</name>
</gene>
<accession>A0AAE5X4J8</accession>
<evidence type="ECO:0000313" key="1">
    <source>
        <dbReference type="EMBL" id="QAU48752.1"/>
    </source>
</evidence>
<dbReference type="InterPro" id="IPR029063">
    <property type="entry name" value="SAM-dependent_MTases_sf"/>
</dbReference>
<reference evidence="1 2" key="1">
    <citation type="submission" date="2018-06" db="EMBL/GenBank/DDBJ databases">
        <title>Comparative genomics of rhizobia nodulating Arachis hypogaea in China.</title>
        <authorList>
            <person name="Li Y."/>
        </authorList>
    </citation>
    <scope>NUCLEOTIDE SEQUENCE [LARGE SCALE GENOMIC DNA]</scope>
    <source>
        <strain evidence="1 2">CCBAU 51670</strain>
    </source>
</reference>
<name>A0AAE5X4J8_9BRAD</name>
<protein>
    <submittedName>
        <fullName evidence="1">Uncharacterized protein</fullName>
    </submittedName>
</protein>
<dbReference type="KEGG" id="bgz:XH91_27635"/>
<evidence type="ECO:0000313" key="2">
    <source>
        <dbReference type="Proteomes" id="UP000288972"/>
    </source>
</evidence>
<proteinExistence type="predicted"/>
<dbReference type="AlphaFoldDB" id="A0AAE5X4J8"/>
<sequence>MKPELEAVYQSIFDRDLAGLGIPNTFYPLGGAANYSFLYLILRAAQEHEIRSIVELGAGQTTLLLDALRRKHVIKTDAIVTMENDRFWASHIGGKVTHEIKCVPLRATRTADLQYSGYDLTNVDLPSKIDLLLIDGPVGWGSPDLTFARLGALPILDHLNTDEGFLIVVDDAEREGEKALVANISSTLQGRGVSFHQGQVTALKRQVVFASGNMSAAAFY</sequence>
<dbReference type="EMBL" id="CP030053">
    <property type="protein sequence ID" value="QAU48752.1"/>
    <property type="molecule type" value="Genomic_DNA"/>
</dbReference>